<feature type="transmembrane region" description="Helical" evidence="2">
    <location>
        <begin position="679"/>
        <end position="700"/>
    </location>
</feature>
<dbReference type="EMBL" id="BAAANK010000004">
    <property type="protein sequence ID" value="GAA1832030.1"/>
    <property type="molecule type" value="Genomic_DNA"/>
</dbReference>
<feature type="transmembrane region" description="Helical" evidence="2">
    <location>
        <begin position="1043"/>
        <end position="1062"/>
    </location>
</feature>
<dbReference type="InterPro" id="IPR058062">
    <property type="entry name" value="SCO7613_C"/>
</dbReference>
<feature type="transmembrane region" description="Helical" evidence="2">
    <location>
        <begin position="1197"/>
        <end position="1217"/>
    </location>
</feature>
<feature type="transmembrane region" description="Helical" evidence="2">
    <location>
        <begin position="505"/>
        <end position="527"/>
    </location>
</feature>
<feature type="transmembrane region" description="Helical" evidence="2">
    <location>
        <begin position="815"/>
        <end position="833"/>
    </location>
</feature>
<gene>
    <name evidence="3" type="ORF">GCM10009750_15070</name>
</gene>
<accession>A0ABN2MNM5</accession>
<feature type="transmembrane region" description="Helical" evidence="2">
    <location>
        <begin position="925"/>
        <end position="945"/>
    </location>
</feature>
<feature type="transmembrane region" description="Helical" evidence="2">
    <location>
        <begin position="869"/>
        <end position="887"/>
    </location>
</feature>
<feature type="transmembrane region" description="Helical" evidence="2">
    <location>
        <begin position="732"/>
        <end position="749"/>
    </location>
</feature>
<feature type="transmembrane region" description="Helical" evidence="2">
    <location>
        <begin position="1014"/>
        <end position="1031"/>
    </location>
</feature>
<feature type="transmembrane region" description="Helical" evidence="2">
    <location>
        <begin position="296"/>
        <end position="316"/>
    </location>
</feature>
<proteinExistence type="predicted"/>
<feature type="transmembrane region" description="Helical" evidence="2">
    <location>
        <begin position="428"/>
        <end position="448"/>
    </location>
</feature>
<feature type="transmembrane region" description="Helical" evidence="2">
    <location>
        <begin position="893"/>
        <end position="913"/>
    </location>
</feature>
<feature type="transmembrane region" description="Helical" evidence="2">
    <location>
        <begin position="269"/>
        <end position="289"/>
    </location>
</feature>
<sequence>MSDDPTAVHDGLPRWPEDPARFLDTTSCPSCFAALGSARCGACGLDLSVPEAVELLAIGRGIHDESVRRAGLIRRMYGAQATVEATARAAVHAAVEVPPADIAEARPVVSMPIPPVGAPAHEEAAVPGAAGGSTAAAAPAPGEVHRAPHVDAPPAPSPAVSPGTADDRGAATPRRSGVQVFLLTLGVVLISVAAIVFLFVAYLVASLEVRSVIIAVSSVLVLGVAWLLRARRLPGTAEGVASVAVVLLLLDVWIVRANGLFGSDRLDGAAYTGGAFLVVAALLGGARAASGIRISGLAAAGLVPTGVFLLALGSTADPGTGVWAGGLAASVVGSLSVIAVRATERIVLVAAGYAGGVIAMSAAATALPDVAWHQAWTFLGCALAWALAFVMVRRLPQAAWSDAAAVAVGLSLALAPAVSVFTELDSETAIWLAPAATGLVACLLAALVGRRTPRRAASWALGAGLIVAGSTAVFGVVIGIAAIATRVSGSVPPWWGPAATPAFDALRVGAAVVPLIVALGATAVLLLVGRLGALLSIPLGAFAITVLFTGAMVPSAAGSAAVLLGLGVAALLAAAFVRFPGGRDAAVTAVLASVGVVGAALGWIVGSADATTWVWVAVIALLVVLGGRVLSARIWPGAAAEAVGTLHSAVLGVLLATTLGALTPWLAAIGAVLQTPPSAGWVVLGTGAAVLVALASLVPIGTMGDRIAFAVPMLAAAMLSMAAILTGGWSDAVDWLPAAALAVAGIPWLRRTMPQAFRAVFGALVPLASATAAGTLAVVLLDPVSVGYVLAGVALVAAGAAHVRARPDPDGAAATWIFATIVVALSALVSAIVTPAEPWLILAVLSPVPIVLCAVAGDPIAGSAPTRHLSWLSAGLAIASVFAWLAGNGVDDVEAYTLPLAALLAASAVLITWRRTPAAASGTSQGRTLLFTAAAAVAVLPSIGSTSDSDVRTLVLVTGGAIVMLAAMFLPESSRGVPARLLAVWTGWTAASLGAAVRGTAVAVGEESPLPIEFWPLLATACGFAVAIAWARTASRPAIVAEWLAAASVMAGVVPTIAAIVLGDAATLRAGVLVTLLGAAMVASTAMRGRPFAGPVFGWTTRGALVVGGLFALASGNVDPFDVVTVPIGLALVAAGAITMTRGPIGTWPSLGPGLAVLLLPALGADFTDAQLWRVIALGVASLAILLVGVQRRLQAPFVLGGGVLLIHAVVQLWPAITVLYEAVWWWLWLGIAGVVLVVLAATYERQMRLARSAFRSVASMR</sequence>
<feature type="transmembrane region" description="Helical" evidence="2">
    <location>
        <begin position="1148"/>
        <end position="1165"/>
    </location>
</feature>
<feature type="compositionally biased region" description="Low complexity" evidence="1">
    <location>
        <begin position="125"/>
        <end position="142"/>
    </location>
</feature>
<feature type="transmembrane region" description="Helical" evidence="2">
    <location>
        <begin position="322"/>
        <end position="340"/>
    </location>
</feature>
<feature type="transmembrane region" description="Helical" evidence="2">
    <location>
        <begin position="756"/>
        <end position="780"/>
    </location>
</feature>
<keyword evidence="2" id="KW-0812">Transmembrane</keyword>
<feature type="transmembrane region" description="Helical" evidence="2">
    <location>
        <begin position="612"/>
        <end position="630"/>
    </location>
</feature>
<evidence type="ECO:0000256" key="2">
    <source>
        <dbReference type="SAM" id="Phobius"/>
    </source>
</evidence>
<feature type="transmembrane region" description="Helical" evidence="2">
    <location>
        <begin position="559"/>
        <end position="579"/>
    </location>
</feature>
<feature type="transmembrane region" description="Helical" evidence="2">
    <location>
        <begin position="650"/>
        <end position="673"/>
    </location>
</feature>
<keyword evidence="2" id="KW-1133">Transmembrane helix</keyword>
<feature type="transmembrane region" description="Helical" evidence="2">
    <location>
        <begin position="1099"/>
        <end position="1118"/>
    </location>
</feature>
<feature type="transmembrane region" description="Helical" evidence="2">
    <location>
        <begin position="1124"/>
        <end position="1141"/>
    </location>
</feature>
<reference evidence="3 4" key="1">
    <citation type="journal article" date="2019" name="Int. J. Syst. Evol. Microbiol.">
        <title>The Global Catalogue of Microorganisms (GCM) 10K type strain sequencing project: providing services to taxonomists for standard genome sequencing and annotation.</title>
        <authorList>
            <consortium name="The Broad Institute Genomics Platform"/>
            <consortium name="The Broad Institute Genome Sequencing Center for Infectious Disease"/>
            <person name="Wu L."/>
            <person name="Ma J."/>
        </authorList>
    </citation>
    <scope>NUCLEOTIDE SEQUENCE [LARGE SCALE GENOMIC DNA]</scope>
    <source>
        <strain evidence="3 4">JCM 14323</strain>
    </source>
</reference>
<keyword evidence="4" id="KW-1185">Reference proteome</keyword>
<feature type="transmembrane region" description="Helical" evidence="2">
    <location>
        <begin position="460"/>
        <end position="485"/>
    </location>
</feature>
<evidence type="ECO:0008006" key="5">
    <source>
        <dbReference type="Google" id="ProtNLM"/>
    </source>
</evidence>
<feature type="transmembrane region" description="Helical" evidence="2">
    <location>
        <begin position="786"/>
        <end position="803"/>
    </location>
</feature>
<feature type="transmembrane region" description="Helical" evidence="2">
    <location>
        <begin position="982"/>
        <end position="1002"/>
    </location>
</feature>
<feature type="transmembrane region" description="Helical" evidence="2">
    <location>
        <begin position="211"/>
        <end position="228"/>
    </location>
</feature>
<feature type="transmembrane region" description="Helical" evidence="2">
    <location>
        <begin position="951"/>
        <end position="970"/>
    </location>
</feature>
<evidence type="ECO:0000313" key="3">
    <source>
        <dbReference type="EMBL" id="GAA1832030.1"/>
    </source>
</evidence>
<feature type="transmembrane region" description="Helical" evidence="2">
    <location>
        <begin position="1223"/>
        <end position="1244"/>
    </location>
</feature>
<evidence type="ECO:0000313" key="4">
    <source>
        <dbReference type="Proteomes" id="UP001501746"/>
    </source>
</evidence>
<feature type="transmembrane region" description="Helical" evidence="2">
    <location>
        <begin position="707"/>
        <end position="726"/>
    </location>
</feature>
<feature type="transmembrane region" description="Helical" evidence="2">
    <location>
        <begin position="373"/>
        <end position="392"/>
    </location>
</feature>
<feature type="transmembrane region" description="Helical" evidence="2">
    <location>
        <begin position="1171"/>
        <end position="1190"/>
    </location>
</feature>
<comment type="caution">
    <text evidence="3">The sequence shown here is derived from an EMBL/GenBank/DDBJ whole genome shotgun (WGS) entry which is preliminary data.</text>
</comment>
<organism evidence="3 4">
    <name type="scientific">Agromyces salentinus</name>
    <dbReference type="NCBI Taxonomy" id="269421"/>
    <lineage>
        <taxon>Bacteria</taxon>
        <taxon>Bacillati</taxon>
        <taxon>Actinomycetota</taxon>
        <taxon>Actinomycetes</taxon>
        <taxon>Micrococcales</taxon>
        <taxon>Microbacteriaceae</taxon>
        <taxon>Agromyces</taxon>
    </lineage>
</organism>
<feature type="transmembrane region" description="Helical" evidence="2">
    <location>
        <begin position="180"/>
        <end position="205"/>
    </location>
</feature>
<name>A0ABN2MNM5_9MICO</name>
<feature type="transmembrane region" description="Helical" evidence="2">
    <location>
        <begin position="586"/>
        <end position="606"/>
    </location>
</feature>
<dbReference type="RefSeq" id="WP_157429115.1">
    <property type="nucleotide sequence ID" value="NZ_BAAANK010000004.1"/>
</dbReference>
<protein>
    <recommendedName>
        <fullName evidence="5">DUF2157 domain-containing protein</fullName>
    </recommendedName>
</protein>
<feature type="region of interest" description="Disordered" evidence="1">
    <location>
        <begin position="122"/>
        <end position="171"/>
    </location>
</feature>
<feature type="transmembrane region" description="Helical" evidence="2">
    <location>
        <begin position="1068"/>
        <end position="1087"/>
    </location>
</feature>
<evidence type="ECO:0000256" key="1">
    <source>
        <dbReference type="SAM" id="MobiDB-lite"/>
    </source>
</evidence>
<feature type="transmembrane region" description="Helical" evidence="2">
    <location>
        <begin position="347"/>
        <end position="367"/>
    </location>
</feature>
<feature type="transmembrane region" description="Helical" evidence="2">
    <location>
        <begin position="534"/>
        <end position="553"/>
    </location>
</feature>
<keyword evidence="2" id="KW-0472">Membrane</keyword>
<feature type="transmembrane region" description="Helical" evidence="2">
    <location>
        <begin position="240"/>
        <end position="257"/>
    </location>
</feature>
<feature type="transmembrane region" description="Helical" evidence="2">
    <location>
        <begin position="839"/>
        <end position="857"/>
    </location>
</feature>
<dbReference type="Proteomes" id="UP001501746">
    <property type="component" value="Unassembled WGS sequence"/>
</dbReference>
<dbReference type="NCBIfam" id="NF047321">
    <property type="entry name" value="SCO7613_CTERM"/>
    <property type="match status" value="1"/>
</dbReference>
<feature type="transmembrane region" description="Helical" evidence="2">
    <location>
        <begin position="404"/>
        <end position="422"/>
    </location>
</feature>